<comment type="caution">
    <text evidence="1">The sequence shown here is derived from an EMBL/GenBank/DDBJ whole genome shotgun (WGS) entry which is preliminary data.</text>
</comment>
<evidence type="ECO:0000313" key="1">
    <source>
        <dbReference type="EMBL" id="EGD55954.1"/>
    </source>
</evidence>
<sequence>MAHSIEILLDSDTEAVVRAQWDALEAAGLPSAGRVRARTNRPHCTLLAGTAVSPAVDAALVTTSQRLPFEFRVGGAVVFAAGRKYTLARAVVPSSELLAVHATVARLTGEDVTDLPAHCLPGQWTPHVTLGLRLTGDELAVALQLLSWPTVVGQASALRRWDGDAKTDVVFPGRAC</sequence>
<dbReference type="EMBL" id="AEUD01000004">
    <property type="protein sequence ID" value="EGD55954.1"/>
    <property type="molecule type" value="Genomic_DNA"/>
</dbReference>
<dbReference type="RefSeq" id="WP_009678626.1">
    <property type="nucleotide sequence ID" value="NZ_AEUD01000004.1"/>
</dbReference>
<dbReference type="InterPro" id="IPR009097">
    <property type="entry name" value="Cyclic_Pdiesterase"/>
</dbReference>
<dbReference type="SUPFAM" id="SSF55144">
    <property type="entry name" value="LigT-like"/>
    <property type="match status" value="1"/>
</dbReference>
<evidence type="ECO:0008006" key="3">
    <source>
        <dbReference type="Google" id="ProtNLM"/>
    </source>
</evidence>
<protein>
    <recommendedName>
        <fullName evidence="3">2'-5' RNA ligase family protein</fullName>
    </recommendedName>
</protein>
<dbReference type="eggNOG" id="COG1514">
    <property type="taxonomic scope" value="Bacteria"/>
</dbReference>
<dbReference type="AlphaFoldDB" id="F1YH39"/>
<evidence type="ECO:0000313" key="2">
    <source>
        <dbReference type="Proteomes" id="UP000035065"/>
    </source>
</evidence>
<dbReference type="Pfam" id="PF13563">
    <property type="entry name" value="2_5_RNA_ligase2"/>
    <property type="match status" value="1"/>
</dbReference>
<organism evidence="1 2">
    <name type="scientific">Gordonia neofelifaecis NRRL B-59395</name>
    <dbReference type="NCBI Taxonomy" id="644548"/>
    <lineage>
        <taxon>Bacteria</taxon>
        <taxon>Bacillati</taxon>
        <taxon>Actinomycetota</taxon>
        <taxon>Actinomycetes</taxon>
        <taxon>Mycobacteriales</taxon>
        <taxon>Gordoniaceae</taxon>
        <taxon>Gordonia</taxon>
    </lineage>
</organism>
<keyword evidence="2" id="KW-1185">Reference proteome</keyword>
<dbReference type="OrthoDB" id="3397424at2"/>
<gene>
    <name evidence="1" type="ORF">SCNU_06930</name>
</gene>
<accession>F1YH39</accession>
<name>F1YH39_9ACTN</name>
<proteinExistence type="predicted"/>
<dbReference type="STRING" id="644548.SCNU_06930"/>
<dbReference type="Proteomes" id="UP000035065">
    <property type="component" value="Unassembled WGS sequence"/>
</dbReference>
<reference evidence="1 2" key="1">
    <citation type="journal article" date="2011" name="J. Bacteriol.">
        <title>Draft Genome Sequence of Gordonia neofelifaecis NRRL B-59395, a Cholesterol-Degrading Actinomycete.</title>
        <authorList>
            <person name="Ge F."/>
            <person name="Li W."/>
            <person name="Chen G."/>
            <person name="Liu Y."/>
            <person name="Zhang G."/>
            <person name="Yong B."/>
            <person name="Wang Q."/>
            <person name="Wang N."/>
            <person name="Huang Z."/>
            <person name="Li W."/>
            <person name="Wang J."/>
            <person name="Wu C."/>
            <person name="Xie Q."/>
            <person name="Liu G."/>
        </authorList>
    </citation>
    <scope>NUCLEOTIDE SEQUENCE [LARGE SCALE GENOMIC DNA]</scope>
    <source>
        <strain evidence="1 2">NRRL B-59395</strain>
    </source>
</reference>
<dbReference type="Gene3D" id="3.90.1140.10">
    <property type="entry name" value="Cyclic phosphodiesterase"/>
    <property type="match status" value="1"/>
</dbReference>